<evidence type="ECO:0000313" key="11">
    <source>
        <dbReference type="EMBL" id="MEE2032145.1"/>
    </source>
</evidence>
<evidence type="ECO:0000256" key="6">
    <source>
        <dbReference type="ARBA" id="ARBA00022801"/>
    </source>
</evidence>
<keyword evidence="12" id="KW-1185">Reference proteome</keyword>
<keyword evidence="8 10" id="KW-1133">Transmembrane helix</keyword>
<evidence type="ECO:0000313" key="12">
    <source>
        <dbReference type="Proteomes" id="UP001331936"/>
    </source>
</evidence>
<feature type="transmembrane region" description="Helical" evidence="10">
    <location>
        <begin position="41"/>
        <end position="64"/>
    </location>
</feature>
<evidence type="ECO:0000256" key="3">
    <source>
        <dbReference type="ARBA" id="ARBA00022475"/>
    </source>
</evidence>
<comment type="subcellular location">
    <subcellularLocation>
        <location evidence="1">Cell membrane</location>
        <topology evidence="1">Single-pass membrane protein</topology>
    </subcellularLocation>
</comment>
<keyword evidence="3" id="KW-1003">Cell membrane</keyword>
<evidence type="ECO:0000256" key="9">
    <source>
        <dbReference type="ARBA" id="ARBA00023136"/>
    </source>
</evidence>
<evidence type="ECO:0000256" key="1">
    <source>
        <dbReference type="ARBA" id="ARBA00004162"/>
    </source>
</evidence>
<comment type="caution">
    <text evidence="11">The sequence shown here is derived from an EMBL/GenBank/DDBJ whole genome shotgun (WGS) entry which is preliminary data.</text>
</comment>
<gene>
    <name evidence="11" type="primary">eccB</name>
    <name evidence="11" type="ORF">Q8814_08495</name>
</gene>
<evidence type="ECO:0000256" key="2">
    <source>
        <dbReference type="ARBA" id="ARBA00008149"/>
    </source>
</evidence>
<comment type="similarity">
    <text evidence="2">Belongs to the EccB family.</text>
</comment>
<evidence type="ECO:0000256" key="10">
    <source>
        <dbReference type="SAM" id="Phobius"/>
    </source>
</evidence>
<dbReference type="Proteomes" id="UP001331936">
    <property type="component" value="Unassembled WGS sequence"/>
</dbReference>
<name>A0ABU7JQ42_9NOCA</name>
<dbReference type="EMBL" id="JAUZMZ010000034">
    <property type="protein sequence ID" value="MEE2032145.1"/>
    <property type="molecule type" value="Genomic_DNA"/>
</dbReference>
<proteinExistence type="inferred from homology"/>
<evidence type="ECO:0000256" key="4">
    <source>
        <dbReference type="ARBA" id="ARBA00022692"/>
    </source>
</evidence>
<evidence type="ECO:0000256" key="7">
    <source>
        <dbReference type="ARBA" id="ARBA00022840"/>
    </source>
</evidence>
<evidence type="ECO:0000256" key="5">
    <source>
        <dbReference type="ARBA" id="ARBA00022741"/>
    </source>
</evidence>
<dbReference type="InterPro" id="IPR007795">
    <property type="entry name" value="T7SS_EccB"/>
</dbReference>
<feature type="non-terminal residue" evidence="11">
    <location>
        <position position="462"/>
    </location>
</feature>
<dbReference type="RefSeq" id="WP_330151576.1">
    <property type="nucleotide sequence ID" value="NZ_JAUZMZ010000034.1"/>
</dbReference>
<keyword evidence="6" id="KW-0378">Hydrolase</keyword>
<dbReference type="InterPro" id="IPR044857">
    <property type="entry name" value="T7SS_EccB_R1"/>
</dbReference>
<protein>
    <submittedName>
        <fullName evidence="11">Type VII secretion protein EccB</fullName>
    </submittedName>
</protein>
<keyword evidence="9 10" id="KW-0472">Membrane</keyword>
<keyword evidence="7" id="KW-0067">ATP-binding</keyword>
<dbReference type="InterPro" id="IPR042485">
    <property type="entry name" value="T7SS_EccB_R3"/>
</dbReference>
<dbReference type="Pfam" id="PF05108">
    <property type="entry name" value="T7SS_ESX1_EccB"/>
    <property type="match status" value="1"/>
</dbReference>
<dbReference type="Gene3D" id="2.40.50.910">
    <property type="entry name" value="Type VII secretion system EccB, repeat 3 domain"/>
    <property type="match status" value="1"/>
</dbReference>
<dbReference type="Gene3D" id="3.30.2390.20">
    <property type="entry name" value="Type VII secretion system EccB, repeat 1 domain"/>
    <property type="match status" value="1"/>
</dbReference>
<keyword evidence="5" id="KW-0547">Nucleotide-binding</keyword>
<evidence type="ECO:0000256" key="8">
    <source>
        <dbReference type="ARBA" id="ARBA00022989"/>
    </source>
</evidence>
<reference evidence="11 12" key="1">
    <citation type="submission" date="2023-08" db="EMBL/GenBank/DDBJ databases">
        <authorList>
            <person name="Girao M."/>
            <person name="Carvalho M.F."/>
        </authorList>
    </citation>
    <scope>NUCLEOTIDE SEQUENCE [LARGE SCALE GENOMIC DNA]</scope>
    <source>
        <strain evidence="11 12">CC-R104</strain>
    </source>
</reference>
<accession>A0ABU7JQ42</accession>
<organism evidence="11 12">
    <name type="scientific">Rhodococcus chondri</name>
    <dbReference type="NCBI Taxonomy" id="3065941"/>
    <lineage>
        <taxon>Bacteria</taxon>
        <taxon>Bacillati</taxon>
        <taxon>Actinomycetota</taxon>
        <taxon>Actinomycetes</taxon>
        <taxon>Mycobacteriales</taxon>
        <taxon>Nocardiaceae</taxon>
        <taxon>Rhodococcus</taxon>
    </lineage>
</organism>
<sequence>MAAQPTTRWQVNGYRFLVRRMEHALVRRDVRMIHDPMRSQARALAVGAVITSVALAGCAALALFRPQDKIGDATIVVGRESGALYVSVDGTFHPALNLASARLVLGSPAEPVVVADDELADRPRGPLVGIPGAPSALSHVNEDLPWTVCDTVDGSGTALAATTVVAGPVEYGSGSHPLGDDEALLVTAAGRYYLVYGGGRAEIDPADRALARVLGIDLATARPVSAGLLAALPELPELEAPAIEGAGDAPSVPIPDVKVGSVVGISDPGGHRYYLVLRDGVQEVSQATAQIIHFSDSQGVAEIPLVPPDRLKDAPTVHRLAVDSFPETVPTTVAATERPVGCLTWYPVDGPEDQRRSRLALSAGHALPIGQRAVPVALAQADGPGPNADAVYVPPGRGAFVQTTSIVPDSGRRGSLFYIADTGVRYGVTDDEAAAALGFSSDPGRAPWQVVGLLAPGPALGR</sequence>
<dbReference type="NCBIfam" id="TIGR03919">
    <property type="entry name" value="T7SS_EccB"/>
    <property type="match status" value="1"/>
</dbReference>
<keyword evidence="4 10" id="KW-0812">Transmembrane</keyword>
<dbReference type="PANTHER" id="PTHR40765:SF2">
    <property type="entry name" value="ESX-2 SECRETION SYSTEM ATPASE ECCB2"/>
    <property type="match status" value="1"/>
</dbReference>
<dbReference type="PANTHER" id="PTHR40765">
    <property type="entry name" value="ESX-2 SECRETION SYSTEM ATPASE ECCB2"/>
    <property type="match status" value="1"/>
</dbReference>